<evidence type="ECO:0000313" key="2">
    <source>
        <dbReference type="EMBL" id="EMI23118.1"/>
    </source>
</evidence>
<reference evidence="2 3" key="1">
    <citation type="journal article" date="2013" name="Mar. Genomics">
        <title>Expression of sulfatases in Rhodopirellula baltica and the diversity of sulfatases in the genus Rhodopirellula.</title>
        <authorList>
            <person name="Wegner C.E."/>
            <person name="Richter-Heitmann T."/>
            <person name="Klindworth A."/>
            <person name="Klockow C."/>
            <person name="Richter M."/>
            <person name="Achstetter T."/>
            <person name="Glockner F.O."/>
            <person name="Harder J."/>
        </authorList>
    </citation>
    <scope>NUCLEOTIDE SEQUENCE [LARGE SCALE GENOMIC DNA]</scope>
    <source>
        <strain evidence="2 3">SH398</strain>
    </source>
</reference>
<feature type="compositionally biased region" description="Polar residues" evidence="1">
    <location>
        <begin position="1"/>
        <end position="12"/>
    </location>
</feature>
<feature type="compositionally biased region" description="Basic and acidic residues" evidence="1">
    <location>
        <begin position="64"/>
        <end position="79"/>
    </location>
</feature>
<protein>
    <submittedName>
        <fullName evidence="2">Uncharacterized protein</fullName>
    </submittedName>
</protein>
<dbReference type="EMBL" id="ANOF01000208">
    <property type="protein sequence ID" value="EMI23118.1"/>
    <property type="molecule type" value="Genomic_DNA"/>
</dbReference>
<dbReference type="Proteomes" id="UP000011996">
    <property type="component" value="Unassembled WGS sequence"/>
</dbReference>
<evidence type="ECO:0000256" key="1">
    <source>
        <dbReference type="SAM" id="MobiDB-lite"/>
    </source>
</evidence>
<proteinExistence type="predicted"/>
<dbReference type="STRING" id="1263868.RESH_06348"/>
<dbReference type="AlphaFoldDB" id="M5RUV0"/>
<sequence>MISKRLSQTQGASKRRSRDADTSPDSNADLASDPHLHRRPTQQQGQLLTRALPGQRSLSRCPRQVREQFAPKRPAEPVGRRHLRKHHSAARTQSTPSRMTDSPANVPQRQRAHRPTARRRKTPRANLEFRYSS</sequence>
<name>M5RUV0_9BACT</name>
<feature type="compositionally biased region" description="Basic residues" evidence="1">
    <location>
        <begin position="80"/>
        <end position="89"/>
    </location>
</feature>
<evidence type="ECO:0000313" key="3">
    <source>
        <dbReference type="Proteomes" id="UP000011996"/>
    </source>
</evidence>
<comment type="caution">
    <text evidence="2">The sequence shown here is derived from an EMBL/GenBank/DDBJ whole genome shotgun (WGS) entry which is preliminary data.</text>
</comment>
<organism evidence="2 3">
    <name type="scientific">Rhodopirellula europaea SH398</name>
    <dbReference type="NCBI Taxonomy" id="1263868"/>
    <lineage>
        <taxon>Bacteria</taxon>
        <taxon>Pseudomonadati</taxon>
        <taxon>Planctomycetota</taxon>
        <taxon>Planctomycetia</taxon>
        <taxon>Pirellulales</taxon>
        <taxon>Pirellulaceae</taxon>
        <taxon>Rhodopirellula</taxon>
    </lineage>
</organism>
<feature type="region of interest" description="Disordered" evidence="1">
    <location>
        <begin position="1"/>
        <end position="133"/>
    </location>
</feature>
<gene>
    <name evidence="2" type="ORF">RESH_06348</name>
</gene>
<feature type="compositionally biased region" description="Basic residues" evidence="1">
    <location>
        <begin position="110"/>
        <end position="123"/>
    </location>
</feature>
<feature type="compositionally biased region" description="Polar residues" evidence="1">
    <location>
        <begin position="90"/>
        <end position="105"/>
    </location>
</feature>
<accession>M5RUV0</accession>